<evidence type="ECO:0000313" key="1">
    <source>
        <dbReference type="EMBL" id="KKM23334.1"/>
    </source>
</evidence>
<comment type="caution">
    <text evidence="1">The sequence shown here is derived from an EMBL/GenBank/DDBJ whole genome shotgun (WGS) entry which is preliminary data.</text>
</comment>
<gene>
    <name evidence="1" type="ORF">LCGC14_1616250</name>
</gene>
<reference evidence="1" key="1">
    <citation type="journal article" date="2015" name="Nature">
        <title>Complex archaea that bridge the gap between prokaryotes and eukaryotes.</title>
        <authorList>
            <person name="Spang A."/>
            <person name="Saw J.H."/>
            <person name="Jorgensen S.L."/>
            <person name="Zaremba-Niedzwiedzka K."/>
            <person name="Martijn J."/>
            <person name="Lind A.E."/>
            <person name="van Eijk R."/>
            <person name="Schleper C."/>
            <person name="Guy L."/>
            <person name="Ettema T.J."/>
        </authorList>
    </citation>
    <scope>NUCLEOTIDE SEQUENCE</scope>
</reference>
<name>A0A0F9ITN3_9ZZZZ</name>
<dbReference type="EMBL" id="LAZR01013145">
    <property type="protein sequence ID" value="KKM23334.1"/>
    <property type="molecule type" value="Genomic_DNA"/>
</dbReference>
<accession>A0A0F9ITN3</accession>
<dbReference type="AlphaFoldDB" id="A0A0F9ITN3"/>
<proteinExistence type="predicted"/>
<organism evidence="1">
    <name type="scientific">marine sediment metagenome</name>
    <dbReference type="NCBI Taxonomy" id="412755"/>
    <lineage>
        <taxon>unclassified sequences</taxon>
        <taxon>metagenomes</taxon>
        <taxon>ecological metagenomes</taxon>
    </lineage>
</organism>
<sequence length="114" mass="13155">MKTILTIKLTTRQQELLAYISYATRYKRARASVIINSKKFGLSYHALVRKGLVEGMYFYPKHYDHCCFENNNSNFRSDECHLIVKLTTPKSVEIAAQCRRNLPLESDATSLYSA</sequence>
<protein>
    <submittedName>
        <fullName evidence="1">Uncharacterized protein</fullName>
    </submittedName>
</protein>